<dbReference type="Proteomes" id="UP000194474">
    <property type="component" value="Unassembled WGS sequence"/>
</dbReference>
<dbReference type="Pfam" id="PF04773">
    <property type="entry name" value="FecR"/>
    <property type="match status" value="1"/>
</dbReference>
<feature type="compositionally biased region" description="Low complexity" evidence="1">
    <location>
        <begin position="228"/>
        <end position="244"/>
    </location>
</feature>
<keyword evidence="2" id="KW-0732">Signal</keyword>
<evidence type="ECO:0000259" key="3">
    <source>
        <dbReference type="Pfam" id="PF04773"/>
    </source>
</evidence>
<accession>A0A1Y6EXF1</accession>
<proteinExistence type="predicted"/>
<dbReference type="InterPro" id="IPR006860">
    <property type="entry name" value="FecR"/>
</dbReference>
<organism evidence="4 5">
    <name type="scientific">Devosia lucknowensis</name>
    <dbReference type="NCBI Taxonomy" id="1096929"/>
    <lineage>
        <taxon>Bacteria</taxon>
        <taxon>Pseudomonadati</taxon>
        <taxon>Pseudomonadota</taxon>
        <taxon>Alphaproteobacteria</taxon>
        <taxon>Hyphomicrobiales</taxon>
        <taxon>Devosiaceae</taxon>
        <taxon>Devosia</taxon>
    </lineage>
</organism>
<evidence type="ECO:0000256" key="2">
    <source>
        <dbReference type="SAM" id="SignalP"/>
    </source>
</evidence>
<dbReference type="RefSeq" id="WP_170926369.1">
    <property type="nucleotide sequence ID" value="NZ_FXWK01000001.1"/>
</dbReference>
<evidence type="ECO:0000313" key="4">
    <source>
        <dbReference type="EMBL" id="SMQ65202.1"/>
    </source>
</evidence>
<evidence type="ECO:0000313" key="5">
    <source>
        <dbReference type="Proteomes" id="UP000194474"/>
    </source>
</evidence>
<feature type="region of interest" description="Disordered" evidence="1">
    <location>
        <begin position="222"/>
        <end position="250"/>
    </location>
</feature>
<keyword evidence="5" id="KW-1185">Reference proteome</keyword>
<dbReference type="Gene3D" id="2.60.120.1440">
    <property type="match status" value="1"/>
</dbReference>
<sequence length="256" mass="26882">MLKRSASAIFASIILLASANAADEGTAVGVKPDALSRTGQAEQILVVGSDVSIGDLIVTGPTGNVQLLFDDQTKLVVGPRSTLEIETYLLNGNGSAEKFAVNALAGTFRFISGTSPKPAYSIDTPTASIAIRGTKFDLTVADGLSLTMLYEGALTQCEGTTCVELNSRCDIAVTGRTVSGLYDWPHRERPEYVGYFPLPNIQSAFRPEFRVMGAQACLAPRDTGSNASISPSGGSSTPQTVTTTPAPPCNPRLFNC</sequence>
<dbReference type="EMBL" id="FXWK01000001">
    <property type="protein sequence ID" value="SMQ65202.1"/>
    <property type="molecule type" value="Genomic_DNA"/>
</dbReference>
<dbReference type="PANTHER" id="PTHR38731">
    <property type="entry name" value="LIPL45-RELATED LIPOPROTEIN-RELATED"/>
    <property type="match status" value="1"/>
</dbReference>
<dbReference type="AlphaFoldDB" id="A0A1Y6EXF1"/>
<gene>
    <name evidence="4" type="ORF">SAMN06295905_1165</name>
</gene>
<feature type="domain" description="FecR protein" evidence="3">
    <location>
        <begin position="55"/>
        <end position="153"/>
    </location>
</feature>
<protein>
    <submittedName>
        <fullName evidence="4">FecR family protein</fullName>
    </submittedName>
</protein>
<dbReference type="PANTHER" id="PTHR38731:SF3">
    <property type="entry name" value="BLL6125 PROTEIN"/>
    <property type="match status" value="1"/>
</dbReference>
<reference evidence="5" key="1">
    <citation type="submission" date="2017-04" db="EMBL/GenBank/DDBJ databases">
        <authorList>
            <person name="Varghese N."/>
            <person name="Submissions S."/>
        </authorList>
    </citation>
    <scope>NUCLEOTIDE SEQUENCE [LARGE SCALE GENOMIC DNA]</scope>
</reference>
<name>A0A1Y6EXF1_9HYPH</name>
<evidence type="ECO:0000256" key="1">
    <source>
        <dbReference type="SAM" id="MobiDB-lite"/>
    </source>
</evidence>
<feature type="signal peptide" evidence="2">
    <location>
        <begin position="1"/>
        <end position="21"/>
    </location>
</feature>
<feature type="chain" id="PRO_5013255346" evidence="2">
    <location>
        <begin position="22"/>
        <end position="256"/>
    </location>
</feature>